<protein>
    <submittedName>
        <fullName evidence="2">SGNH/GDSL hydrolase family protein</fullName>
    </submittedName>
</protein>
<feature type="domain" description="SGNH hydrolase-type esterase" evidence="1">
    <location>
        <begin position="11"/>
        <end position="193"/>
    </location>
</feature>
<dbReference type="InterPro" id="IPR036514">
    <property type="entry name" value="SGNH_hydro_sf"/>
</dbReference>
<reference evidence="2" key="2">
    <citation type="submission" date="2021-04" db="EMBL/GenBank/DDBJ databases">
        <authorList>
            <person name="Gilroy R."/>
        </authorList>
    </citation>
    <scope>NUCLEOTIDE SEQUENCE</scope>
    <source>
        <strain evidence="2">811</strain>
    </source>
</reference>
<evidence type="ECO:0000313" key="3">
    <source>
        <dbReference type="Proteomes" id="UP000824204"/>
    </source>
</evidence>
<dbReference type="InterPro" id="IPR013830">
    <property type="entry name" value="SGNH_hydro"/>
</dbReference>
<sequence length="204" mass="23636">MKFQDREVIVFAGDSVTDADKYNTGDRIGTGYVKLIRDALTAFEPQNLYKIVNAGISGDNSADLLARWDKDVDAYAPDTVFCMIGINDVWRHFDELDPHKPLISEEDYEKNLREICKRAKKYKRFFLITPYFLERNRQDEMRMLTERYVQRLYRVAEENGVPVLDAQKAFDEYMLSRAGQSISWDRVHPGPVGSMILARLILKG</sequence>
<dbReference type="InterPro" id="IPR051532">
    <property type="entry name" value="Ester_Hydrolysis_Enzymes"/>
</dbReference>
<dbReference type="PANTHER" id="PTHR30383">
    <property type="entry name" value="THIOESTERASE 1/PROTEASE 1/LYSOPHOSPHOLIPASE L1"/>
    <property type="match status" value="1"/>
</dbReference>
<dbReference type="Pfam" id="PF13472">
    <property type="entry name" value="Lipase_GDSL_2"/>
    <property type="match status" value="1"/>
</dbReference>
<accession>A0A9D1V948</accession>
<evidence type="ECO:0000313" key="2">
    <source>
        <dbReference type="EMBL" id="HIX08039.1"/>
    </source>
</evidence>
<gene>
    <name evidence="2" type="ORF">H9741_06185</name>
</gene>
<organism evidence="2 3">
    <name type="scientific">Candidatus Borkfalkia faecipullorum</name>
    <dbReference type="NCBI Taxonomy" id="2838510"/>
    <lineage>
        <taxon>Bacteria</taxon>
        <taxon>Bacillati</taxon>
        <taxon>Bacillota</taxon>
        <taxon>Clostridia</taxon>
        <taxon>Christensenellales</taxon>
        <taxon>Christensenellaceae</taxon>
        <taxon>Candidatus Borkfalkia</taxon>
    </lineage>
</organism>
<comment type="caution">
    <text evidence="2">The sequence shown here is derived from an EMBL/GenBank/DDBJ whole genome shotgun (WGS) entry which is preliminary data.</text>
</comment>
<name>A0A9D1V948_9FIRM</name>
<dbReference type="AlphaFoldDB" id="A0A9D1V948"/>
<reference evidence="2" key="1">
    <citation type="journal article" date="2021" name="PeerJ">
        <title>Extensive microbial diversity within the chicken gut microbiome revealed by metagenomics and culture.</title>
        <authorList>
            <person name="Gilroy R."/>
            <person name="Ravi A."/>
            <person name="Getino M."/>
            <person name="Pursley I."/>
            <person name="Horton D.L."/>
            <person name="Alikhan N.F."/>
            <person name="Baker D."/>
            <person name="Gharbi K."/>
            <person name="Hall N."/>
            <person name="Watson M."/>
            <person name="Adriaenssens E.M."/>
            <person name="Foster-Nyarko E."/>
            <person name="Jarju S."/>
            <person name="Secka A."/>
            <person name="Antonio M."/>
            <person name="Oren A."/>
            <person name="Chaudhuri R.R."/>
            <person name="La Ragione R."/>
            <person name="Hildebrand F."/>
            <person name="Pallen M.J."/>
        </authorList>
    </citation>
    <scope>NUCLEOTIDE SEQUENCE</scope>
    <source>
        <strain evidence="2">811</strain>
    </source>
</reference>
<proteinExistence type="predicted"/>
<dbReference type="CDD" id="cd01834">
    <property type="entry name" value="SGNH_hydrolase_like_2"/>
    <property type="match status" value="1"/>
</dbReference>
<dbReference type="SUPFAM" id="SSF52266">
    <property type="entry name" value="SGNH hydrolase"/>
    <property type="match status" value="1"/>
</dbReference>
<dbReference type="GO" id="GO:0004622">
    <property type="term" value="F:phosphatidylcholine lysophospholipase activity"/>
    <property type="evidence" value="ECO:0007669"/>
    <property type="project" value="TreeGrafter"/>
</dbReference>
<evidence type="ECO:0000259" key="1">
    <source>
        <dbReference type="Pfam" id="PF13472"/>
    </source>
</evidence>
<dbReference type="EMBL" id="DXFX01000078">
    <property type="protein sequence ID" value="HIX08039.1"/>
    <property type="molecule type" value="Genomic_DNA"/>
</dbReference>
<dbReference type="PANTHER" id="PTHR30383:SF5">
    <property type="entry name" value="SGNH HYDROLASE-TYPE ESTERASE DOMAIN-CONTAINING PROTEIN"/>
    <property type="match status" value="1"/>
</dbReference>
<dbReference type="Proteomes" id="UP000824204">
    <property type="component" value="Unassembled WGS sequence"/>
</dbReference>
<keyword evidence="2" id="KW-0378">Hydrolase</keyword>
<dbReference type="Gene3D" id="3.40.50.1110">
    <property type="entry name" value="SGNH hydrolase"/>
    <property type="match status" value="1"/>
</dbReference>